<proteinExistence type="predicted"/>
<evidence type="ECO:0000313" key="2">
    <source>
        <dbReference type="Proteomes" id="UP001065322"/>
    </source>
</evidence>
<organism evidence="1 2">
    <name type="scientific">Thalassolituus hydrocarboniclasticus</name>
    <dbReference type="NCBI Taxonomy" id="2742796"/>
    <lineage>
        <taxon>Bacteria</taxon>
        <taxon>Pseudomonadati</taxon>
        <taxon>Pseudomonadota</taxon>
        <taxon>Gammaproteobacteria</taxon>
        <taxon>Oceanospirillales</taxon>
        <taxon>Oceanospirillaceae</taxon>
        <taxon>Thalassolituus</taxon>
    </lineage>
</organism>
<dbReference type="Proteomes" id="UP001065322">
    <property type="component" value="Chromosome"/>
</dbReference>
<gene>
    <name evidence="1" type="ORF">HUF19_08190</name>
</gene>
<dbReference type="EMBL" id="CP054475">
    <property type="protein sequence ID" value="UXD87412.1"/>
    <property type="molecule type" value="Genomic_DNA"/>
</dbReference>
<keyword evidence="2" id="KW-1185">Reference proteome</keyword>
<sequence>MPELLLGAVWQSGADPLLQLCDQQAREPDAGKPLVLYLDGEHEMLRLQGSDIKDGLYCSYFSASPDQLNQIASRQTVMLRIYFAGQTVEQRVSGTMSDYFSRPKMFGPQQRLKRFVDALQDLNLSSALVDG</sequence>
<name>A0ABY6A8Z7_9GAMM</name>
<evidence type="ECO:0000313" key="1">
    <source>
        <dbReference type="EMBL" id="UXD87412.1"/>
    </source>
</evidence>
<accession>A0ABY6A8Z7</accession>
<reference evidence="2" key="1">
    <citation type="submission" date="2020-06" db="EMBL/GenBank/DDBJ databases">
        <title>Thalassolituus marinus alknpb1M-1, a hydrocarbon-degrading bacterium isolated from the deep-sea overlying water using an in-situ strategy from the South China Sea basin.</title>
        <authorList>
            <person name="Dong C."/>
            <person name="Chen Y."/>
            <person name="Shao Z."/>
        </authorList>
    </citation>
    <scope>NUCLEOTIDE SEQUENCE [LARGE SCALE GENOMIC DNA]</scope>
    <source>
        <strain evidence="2">alknpb1M-1</strain>
    </source>
</reference>
<dbReference type="RefSeq" id="WP_260999330.1">
    <property type="nucleotide sequence ID" value="NZ_CP054475.1"/>
</dbReference>
<protein>
    <submittedName>
        <fullName evidence="1">Uncharacterized protein</fullName>
    </submittedName>
</protein>